<comment type="caution">
    <text evidence="1">The sequence shown here is derived from an EMBL/GenBank/DDBJ whole genome shotgun (WGS) entry which is preliminary data.</text>
</comment>
<proteinExistence type="predicted"/>
<dbReference type="Proteomes" id="UP000584374">
    <property type="component" value="Unassembled WGS sequence"/>
</dbReference>
<evidence type="ECO:0000313" key="2">
    <source>
        <dbReference type="Proteomes" id="UP000584374"/>
    </source>
</evidence>
<name>A0A840QC01_9PSEU</name>
<protein>
    <submittedName>
        <fullName evidence="1">Uncharacterized protein</fullName>
    </submittedName>
</protein>
<accession>A0A840QC01</accession>
<dbReference type="RefSeq" id="WP_184727282.1">
    <property type="nucleotide sequence ID" value="NZ_JACHIW010000001.1"/>
</dbReference>
<organism evidence="1 2">
    <name type="scientific">Saccharopolyspora phatthalungensis</name>
    <dbReference type="NCBI Taxonomy" id="664693"/>
    <lineage>
        <taxon>Bacteria</taxon>
        <taxon>Bacillati</taxon>
        <taxon>Actinomycetota</taxon>
        <taxon>Actinomycetes</taxon>
        <taxon>Pseudonocardiales</taxon>
        <taxon>Pseudonocardiaceae</taxon>
        <taxon>Saccharopolyspora</taxon>
    </lineage>
</organism>
<evidence type="ECO:0000313" key="1">
    <source>
        <dbReference type="EMBL" id="MBB5156079.1"/>
    </source>
</evidence>
<dbReference type="EMBL" id="JACHIW010000001">
    <property type="protein sequence ID" value="MBB5156079.1"/>
    <property type="molecule type" value="Genomic_DNA"/>
</dbReference>
<sequence>MRAAVTAARAGLADRAQDHLVEARTVAARVEEGIYHGTAFGPGSVRIHEVTLALDLDAPEVALAAAAGWVPPRHLPAERRSHFYVDIGRAQFRIGRHEAVLDAFDIAHTIAPEHIRAHPQVKETLTDMRACGGADSTAISRFAAQAGIADFSY</sequence>
<reference evidence="1 2" key="1">
    <citation type="submission" date="2020-08" db="EMBL/GenBank/DDBJ databases">
        <title>Sequencing the genomes of 1000 actinobacteria strains.</title>
        <authorList>
            <person name="Klenk H.-P."/>
        </authorList>
    </citation>
    <scope>NUCLEOTIDE SEQUENCE [LARGE SCALE GENOMIC DNA]</scope>
    <source>
        <strain evidence="1 2">DSM 45584</strain>
    </source>
</reference>
<dbReference type="AlphaFoldDB" id="A0A840QC01"/>
<keyword evidence="2" id="KW-1185">Reference proteome</keyword>
<gene>
    <name evidence="1" type="ORF">BJ970_003613</name>
</gene>